<dbReference type="AlphaFoldDB" id="A0A6A6EG48"/>
<protein>
    <submittedName>
        <fullName evidence="2">Uncharacterized protein</fullName>
    </submittedName>
</protein>
<dbReference type="Proteomes" id="UP000800200">
    <property type="component" value="Unassembled WGS sequence"/>
</dbReference>
<keyword evidence="1" id="KW-0812">Transmembrane</keyword>
<keyword evidence="1" id="KW-0472">Membrane</keyword>
<proteinExistence type="predicted"/>
<feature type="transmembrane region" description="Helical" evidence="1">
    <location>
        <begin position="31"/>
        <end position="52"/>
    </location>
</feature>
<evidence type="ECO:0000313" key="2">
    <source>
        <dbReference type="EMBL" id="KAF2190055.1"/>
    </source>
</evidence>
<dbReference type="EMBL" id="ML994619">
    <property type="protein sequence ID" value="KAF2190055.1"/>
    <property type="molecule type" value="Genomic_DNA"/>
</dbReference>
<organism evidence="2 3">
    <name type="scientific">Zopfia rhizophila CBS 207.26</name>
    <dbReference type="NCBI Taxonomy" id="1314779"/>
    <lineage>
        <taxon>Eukaryota</taxon>
        <taxon>Fungi</taxon>
        <taxon>Dikarya</taxon>
        <taxon>Ascomycota</taxon>
        <taxon>Pezizomycotina</taxon>
        <taxon>Dothideomycetes</taxon>
        <taxon>Dothideomycetes incertae sedis</taxon>
        <taxon>Zopfiaceae</taxon>
        <taxon>Zopfia</taxon>
    </lineage>
</organism>
<sequence>MNSRSQIEGAFPPPPGVTLNFVDPVSKANQVVLAAALGPAIALPICLLRLYSKRYIIKRIDHEDYSIAIAIAFAIGYSIVNFTHTQTIIATSCIWEPNRVAQK</sequence>
<gene>
    <name evidence="2" type="ORF">K469DRAFT_699648</name>
</gene>
<accession>A0A6A6EG48</accession>
<evidence type="ECO:0000256" key="1">
    <source>
        <dbReference type="SAM" id="Phobius"/>
    </source>
</evidence>
<evidence type="ECO:0000313" key="3">
    <source>
        <dbReference type="Proteomes" id="UP000800200"/>
    </source>
</evidence>
<keyword evidence="1" id="KW-1133">Transmembrane helix</keyword>
<dbReference type="OrthoDB" id="444631at2759"/>
<name>A0A6A6EG48_9PEZI</name>
<reference evidence="2" key="1">
    <citation type="journal article" date="2020" name="Stud. Mycol.">
        <title>101 Dothideomycetes genomes: a test case for predicting lifestyles and emergence of pathogens.</title>
        <authorList>
            <person name="Haridas S."/>
            <person name="Albert R."/>
            <person name="Binder M."/>
            <person name="Bloem J."/>
            <person name="Labutti K."/>
            <person name="Salamov A."/>
            <person name="Andreopoulos B."/>
            <person name="Baker S."/>
            <person name="Barry K."/>
            <person name="Bills G."/>
            <person name="Bluhm B."/>
            <person name="Cannon C."/>
            <person name="Castanera R."/>
            <person name="Culley D."/>
            <person name="Daum C."/>
            <person name="Ezra D."/>
            <person name="Gonzalez J."/>
            <person name="Henrissat B."/>
            <person name="Kuo A."/>
            <person name="Liang C."/>
            <person name="Lipzen A."/>
            <person name="Lutzoni F."/>
            <person name="Magnuson J."/>
            <person name="Mondo S."/>
            <person name="Nolan M."/>
            <person name="Ohm R."/>
            <person name="Pangilinan J."/>
            <person name="Park H.-J."/>
            <person name="Ramirez L."/>
            <person name="Alfaro M."/>
            <person name="Sun H."/>
            <person name="Tritt A."/>
            <person name="Yoshinaga Y."/>
            <person name="Zwiers L.-H."/>
            <person name="Turgeon B."/>
            <person name="Goodwin S."/>
            <person name="Spatafora J."/>
            <person name="Crous P."/>
            <person name="Grigoriev I."/>
        </authorList>
    </citation>
    <scope>NUCLEOTIDE SEQUENCE</scope>
    <source>
        <strain evidence="2">CBS 207.26</strain>
    </source>
</reference>
<feature type="transmembrane region" description="Helical" evidence="1">
    <location>
        <begin position="64"/>
        <end position="83"/>
    </location>
</feature>
<keyword evidence="3" id="KW-1185">Reference proteome</keyword>